<comment type="caution">
    <text evidence="1">The sequence shown here is derived from an EMBL/GenBank/DDBJ whole genome shotgun (WGS) entry which is preliminary data.</text>
</comment>
<reference evidence="1 2" key="1">
    <citation type="submission" date="2019-03" db="EMBL/GenBank/DDBJ databases">
        <title>Genomic Encyclopedia of Type Strains, Phase III (KMG-III): the genomes of soil and plant-associated and newly described type strains.</title>
        <authorList>
            <person name="Whitman W."/>
        </authorList>
    </citation>
    <scope>NUCLEOTIDE SEQUENCE [LARGE SCALE GENOMIC DNA]</scope>
    <source>
        <strain evidence="1 2">CGMCC 1.12802</strain>
    </source>
</reference>
<dbReference type="AlphaFoldDB" id="A0A4R8I8F0"/>
<dbReference type="Proteomes" id="UP000295313">
    <property type="component" value="Unassembled WGS sequence"/>
</dbReference>
<organism evidence="1 2">
    <name type="scientific">Epilithonimonas xixisoli</name>
    <dbReference type="NCBI Taxonomy" id="1476462"/>
    <lineage>
        <taxon>Bacteria</taxon>
        <taxon>Pseudomonadati</taxon>
        <taxon>Bacteroidota</taxon>
        <taxon>Flavobacteriia</taxon>
        <taxon>Flavobacteriales</taxon>
        <taxon>Weeksellaceae</taxon>
        <taxon>Chryseobacterium group</taxon>
        <taxon>Epilithonimonas</taxon>
    </lineage>
</organism>
<name>A0A4R8I8F0_9FLAO</name>
<protein>
    <submittedName>
        <fullName evidence="1">Uncharacterized protein</fullName>
    </submittedName>
</protein>
<evidence type="ECO:0000313" key="2">
    <source>
        <dbReference type="Proteomes" id="UP000295313"/>
    </source>
</evidence>
<dbReference type="EMBL" id="SOEO01000002">
    <property type="protein sequence ID" value="TDX84745.1"/>
    <property type="molecule type" value="Genomic_DNA"/>
</dbReference>
<evidence type="ECO:0000313" key="1">
    <source>
        <dbReference type="EMBL" id="TDX84745.1"/>
    </source>
</evidence>
<accession>A0A4R8I8F0</accession>
<gene>
    <name evidence="1" type="ORF">B0I22_2377</name>
</gene>
<keyword evidence="2" id="KW-1185">Reference proteome</keyword>
<proteinExistence type="predicted"/>
<sequence>MLFLFKTEKNGDVWYNYSVSTDTALRNEMSNLNFNGILF</sequence>